<keyword evidence="3" id="KW-1185">Reference proteome</keyword>
<evidence type="ECO:0000313" key="2">
    <source>
        <dbReference type="EMBL" id="RNA01865.1"/>
    </source>
</evidence>
<protein>
    <submittedName>
        <fullName evidence="2">Uncharacterized protein</fullName>
    </submittedName>
</protein>
<organism evidence="2 3">
    <name type="scientific">Brachionus plicatilis</name>
    <name type="common">Marine rotifer</name>
    <name type="synonym">Brachionus muelleri</name>
    <dbReference type="NCBI Taxonomy" id="10195"/>
    <lineage>
        <taxon>Eukaryota</taxon>
        <taxon>Metazoa</taxon>
        <taxon>Spiralia</taxon>
        <taxon>Gnathifera</taxon>
        <taxon>Rotifera</taxon>
        <taxon>Eurotatoria</taxon>
        <taxon>Monogononta</taxon>
        <taxon>Pseudotrocha</taxon>
        <taxon>Ploima</taxon>
        <taxon>Brachionidae</taxon>
        <taxon>Brachionus</taxon>
    </lineage>
</organism>
<dbReference type="Proteomes" id="UP000276133">
    <property type="component" value="Unassembled WGS sequence"/>
</dbReference>
<evidence type="ECO:0000256" key="1">
    <source>
        <dbReference type="SAM" id="MobiDB-lite"/>
    </source>
</evidence>
<sequence length="82" mass="9245">MIYIWIETIKQAFTKLTGPAPSAPKSTAKSASRFSHTVPTVPGEPYQPYQVIQANRTRPRSAPYLANRTRESEPNLIFKINI</sequence>
<name>A0A3M7PSV6_BRAPC</name>
<dbReference type="AlphaFoldDB" id="A0A3M7PSV6"/>
<dbReference type="EMBL" id="REGN01009141">
    <property type="protein sequence ID" value="RNA01865.1"/>
    <property type="molecule type" value="Genomic_DNA"/>
</dbReference>
<feature type="compositionally biased region" description="Low complexity" evidence="1">
    <location>
        <begin position="19"/>
        <end position="32"/>
    </location>
</feature>
<accession>A0A3M7PSV6</accession>
<gene>
    <name evidence="2" type="ORF">BpHYR1_010005</name>
</gene>
<reference evidence="2 3" key="1">
    <citation type="journal article" date="2018" name="Sci. Rep.">
        <title>Genomic signatures of local adaptation to the degree of environmental predictability in rotifers.</title>
        <authorList>
            <person name="Franch-Gras L."/>
            <person name="Hahn C."/>
            <person name="Garcia-Roger E.M."/>
            <person name="Carmona M.J."/>
            <person name="Serra M."/>
            <person name="Gomez A."/>
        </authorList>
    </citation>
    <scope>NUCLEOTIDE SEQUENCE [LARGE SCALE GENOMIC DNA]</scope>
    <source>
        <strain evidence="2">HYR1</strain>
    </source>
</reference>
<comment type="caution">
    <text evidence="2">The sequence shown here is derived from an EMBL/GenBank/DDBJ whole genome shotgun (WGS) entry which is preliminary data.</text>
</comment>
<feature type="region of interest" description="Disordered" evidence="1">
    <location>
        <begin position="18"/>
        <end position="46"/>
    </location>
</feature>
<evidence type="ECO:0000313" key="3">
    <source>
        <dbReference type="Proteomes" id="UP000276133"/>
    </source>
</evidence>
<proteinExistence type="predicted"/>